<protein>
    <submittedName>
        <fullName evidence="2">Tetratricopeptide repeat protein</fullName>
    </submittedName>
</protein>
<evidence type="ECO:0000313" key="3">
    <source>
        <dbReference type="Proteomes" id="UP000518300"/>
    </source>
</evidence>
<dbReference type="InterPro" id="IPR011990">
    <property type="entry name" value="TPR-like_helical_dom_sf"/>
</dbReference>
<dbReference type="RefSeq" id="WP_169352662.1">
    <property type="nucleotide sequence ID" value="NZ_JABBJJ010000693.1"/>
</dbReference>
<dbReference type="SUPFAM" id="SSF48452">
    <property type="entry name" value="TPR-like"/>
    <property type="match status" value="1"/>
</dbReference>
<evidence type="ECO:0000256" key="1">
    <source>
        <dbReference type="PROSITE-ProRule" id="PRU00339"/>
    </source>
</evidence>
<accession>A0A848M171</accession>
<organism evidence="2 3">
    <name type="scientific">Pyxidicoccus fallax</name>
    <dbReference type="NCBI Taxonomy" id="394095"/>
    <lineage>
        <taxon>Bacteria</taxon>
        <taxon>Pseudomonadati</taxon>
        <taxon>Myxococcota</taxon>
        <taxon>Myxococcia</taxon>
        <taxon>Myxococcales</taxon>
        <taxon>Cystobacterineae</taxon>
        <taxon>Myxococcaceae</taxon>
        <taxon>Pyxidicoccus</taxon>
    </lineage>
</organism>
<dbReference type="Gene3D" id="1.25.40.10">
    <property type="entry name" value="Tetratricopeptide repeat domain"/>
    <property type="match status" value="1"/>
</dbReference>
<dbReference type="PANTHER" id="PTHR10098">
    <property type="entry name" value="RAPSYN-RELATED"/>
    <property type="match status" value="1"/>
</dbReference>
<dbReference type="EMBL" id="JABBJJ010000693">
    <property type="protein sequence ID" value="NMO23619.1"/>
    <property type="molecule type" value="Genomic_DNA"/>
</dbReference>
<dbReference type="PANTHER" id="PTHR10098:SF108">
    <property type="entry name" value="TETRATRICOPEPTIDE REPEAT PROTEIN 28"/>
    <property type="match status" value="1"/>
</dbReference>
<sequence length="416" mass="45185">LEGGGWLRAAVGGRCTWAVSPPDDVSGEAGQGTRALHRRAAEAYEALPVEPRRRTCVELSRHWLSADMPERALPHLLELAGWHRAALEPDSALGVYRFALGLALRLEADTSREWQRLLWEQMGDAHRLAGAPEEAASAWRSARALDLEGAPSQAVDRARRLHKLVSGVFALGHHEEVLSLADEGARERLEEVPTLAAGLDAFAALSLCALGRFEQARERLGIARERLRLAPAEGGPVRASVETALHRAMGNVLMGLGHPEQATSEYAAVLRWSERAGDTGEHATALLSLGDAHARAGDRERAAHFFQLALDLESRTGDRWGMAYTHHGLALLHIQADAPELAKEDAVRGLQLAARMGDRKLQSLLRCTLGRAQLRLGELEEAGRQLQLAAQEAAAVGARSEQLQAEAVLRALDARR</sequence>
<comment type="caution">
    <text evidence="2">The sequence shown here is derived from an EMBL/GenBank/DDBJ whole genome shotgun (WGS) entry which is preliminary data.</text>
</comment>
<keyword evidence="1" id="KW-0802">TPR repeat</keyword>
<gene>
    <name evidence="2" type="ORF">HG543_53540</name>
</gene>
<dbReference type="Proteomes" id="UP000518300">
    <property type="component" value="Unassembled WGS sequence"/>
</dbReference>
<keyword evidence="3" id="KW-1185">Reference proteome</keyword>
<dbReference type="AlphaFoldDB" id="A0A848M171"/>
<reference evidence="2 3" key="1">
    <citation type="submission" date="2020-04" db="EMBL/GenBank/DDBJ databases">
        <title>Draft genome of Pyxidicoccus fallax type strain.</title>
        <authorList>
            <person name="Whitworth D.E."/>
        </authorList>
    </citation>
    <scope>NUCLEOTIDE SEQUENCE [LARGE SCALE GENOMIC DNA]</scope>
    <source>
        <strain evidence="2 3">DSM 14698</strain>
    </source>
</reference>
<feature type="repeat" description="TPR" evidence="1">
    <location>
        <begin position="283"/>
        <end position="316"/>
    </location>
</feature>
<name>A0A848M171_9BACT</name>
<dbReference type="Pfam" id="PF13424">
    <property type="entry name" value="TPR_12"/>
    <property type="match status" value="1"/>
</dbReference>
<feature type="non-terminal residue" evidence="2">
    <location>
        <position position="1"/>
    </location>
</feature>
<proteinExistence type="predicted"/>
<evidence type="ECO:0000313" key="2">
    <source>
        <dbReference type="EMBL" id="NMO23619.1"/>
    </source>
</evidence>
<dbReference type="PROSITE" id="PS50005">
    <property type="entry name" value="TPR"/>
    <property type="match status" value="1"/>
</dbReference>
<dbReference type="InterPro" id="IPR019734">
    <property type="entry name" value="TPR_rpt"/>
</dbReference>